<protein>
    <submittedName>
        <fullName evidence="1">Uncharacterized protein</fullName>
    </submittedName>
</protein>
<gene>
    <name evidence="1" type="ORF">BaRGS_00032379</name>
</gene>
<comment type="caution">
    <text evidence="1">The sequence shown here is derived from an EMBL/GenBank/DDBJ whole genome shotgun (WGS) entry which is preliminary data.</text>
</comment>
<accession>A0ABD0JNK6</accession>
<organism evidence="1 2">
    <name type="scientific">Batillaria attramentaria</name>
    <dbReference type="NCBI Taxonomy" id="370345"/>
    <lineage>
        <taxon>Eukaryota</taxon>
        <taxon>Metazoa</taxon>
        <taxon>Spiralia</taxon>
        <taxon>Lophotrochozoa</taxon>
        <taxon>Mollusca</taxon>
        <taxon>Gastropoda</taxon>
        <taxon>Caenogastropoda</taxon>
        <taxon>Sorbeoconcha</taxon>
        <taxon>Cerithioidea</taxon>
        <taxon>Batillariidae</taxon>
        <taxon>Batillaria</taxon>
    </lineage>
</organism>
<feature type="non-terminal residue" evidence="1">
    <location>
        <position position="69"/>
    </location>
</feature>
<reference evidence="1 2" key="1">
    <citation type="journal article" date="2023" name="Sci. Data">
        <title>Genome assembly of the Korean intertidal mud-creeper Batillaria attramentaria.</title>
        <authorList>
            <person name="Patra A.K."/>
            <person name="Ho P.T."/>
            <person name="Jun S."/>
            <person name="Lee S.J."/>
            <person name="Kim Y."/>
            <person name="Won Y.J."/>
        </authorList>
    </citation>
    <scope>NUCLEOTIDE SEQUENCE [LARGE SCALE GENOMIC DNA]</scope>
    <source>
        <strain evidence="1">Wonlab-2016</strain>
    </source>
</reference>
<dbReference type="Proteomes" id="UP001519460">
    <property type="component" value="Unassembled WGS sequence"/>
</dbReference>
<sequence length="69" mass="7655">MNNEGMLLQTNECARAVRVHWHKVSSHAGTGTKLPFPVTVCRSGDHVHSSSPTVVQLGHRLWSTEFPSF</sequence>
<evidence type="ECO:0000313" key="2">
    <source>
        <dbReference type="Proteomes" id="UP001519460"/>
    </source>
</evidence>
<dbReference type="AlphaFoldDB" id="A0ABD0JNK6"/>
<proteinExistence type="predicted"/>
<dbReference type="EMBL" id="JACVVK020000377">
    <property type="protein sequence ID" value="KAK7476379.1"/>
    <property type="molecule type" value="Genomic_DNA"/>
</dbReference>
<evidence type="ECO:0000313" key="1">
    <source>
        <dbReference type="EMBL" id="KAK7476379.1"/>
    </source>
</evidence>
<keyword evidence="2" id="KW-1185">Reference proteome</keyword>
<name>A0ABD0JNK6_9CAEN</name>